<evidence type="ECO:0008006" key="3">
    <source>
        <dbReference type="Google" id="ProtNLM"/>
    </source>
</evidence>
<dbReference type="NCBIfam" id="NF033536">
    <property type="entry name" value="lasso_PqqD_Bac"/>
    <property type="match status" value="1"/>
</dbReference>
<accession>A0ABZ3IH01</accession>
<dbReference type="Proteomes" id="UP000216752">
    <property type="component" value="Chromosome"/>
</dbReference>
<dbReference type="Gene3D" id="1.10.10.1150">
    <property type="entry name" value="Coenzyme PQQ synthesis protein D (PqqD)"/>
    <property type="match status" value="1"/>
</dbReference>
<protein>
    <recommendedName>
        <fullName evidence="3">Coenzyme PQQ synthesis protein D</fullName>
    </recommendedName>
</protein>
<proteinExistence type="predicted"/>
<reference evidence="1" key="1">
    <citation type="submission" date="2024-05" db="EMBL/GenBank/DDBJ databases">
        <title>Isolation and characterization of Sporomusa carbonis sp. nov., a carboxydotrophic hydrogenogen in the genus of Sporomusa isolated from a charcoal burning pile.</title>
        <authorList>
            <person name="Boeer T."/>
            <person name="Rosenbaum F."/>
            <person name="Eysell L."/>
            <person name="Mueller V."/>
            <person name="Daniel R."/>
            <person name="Poehlein A."/>
        </authorList>
    </citation>
    <scope>NUCLEOTIDE SEQUENCE [LARGE SCALE GENOMIC DNA]</scope>
    <source>
        <strain evidence="1">DSM 10669</strain>
    </source>
</reference>
<evidence type="ECO:0000313" key="1">
    <source>
        <dbReference type="EMBL" id="XFO64946.1"/>
    </source>
</evidence>
<evidence type="ECO:0000313" key="2">
    <source>
        <dbReference type="Proteomes" id="UP000216752"/>
    </source>
</evidence>
<sequence length="96" mass="10429">MALKKLVAIHTVVTQAPGLLAADMDGETVMLNIEKGTYYGLDGIGSRIWQLIEKPHTVRSIVATLLEEYDVEGTACQNDVLDFLNQLSSKGLILVA</sequence>
<dbReference type="InterPro" id="IPR008792">
    <property type="entry name" value="PQQD"/>
</dbReference>
<dbReference type="Pfam" id="PF05402">
    <property type="entry name" value="PqqD"/>
    <property type="match status" value="1"/>
</dbReference>
<keyword evidence="2" id="KW-1185">Reference proteome</keyword>
<dbReference type="RefSeq" id="WP_094603508.1">
    <property type="nucleotide sequence ID" value="NZ_CP155573.1"/>
</dbReference>
<name>A0ABZ3IH01_9FIRM</name>
<organism evidence="1 2">
    <name type="scientific">Sporomusa silvacetica DSM 10669</name>
    <dbReference type="NCBI Taxonomy" id="1123289"/>
    <lineage>
        <taxon>Bacteria</taxon>
        <taxon>Bacillati</taxon>
        <taxon>Bacillota</taxon>
        <taxon>Negativicutes</taxon>
        <taxon>Selenomonadales</taxon>
        <taxon>Sporomusaceae</taxon>
        <taxon>Sporomusa</taxon>
    </lineage>
</organism>
<dbReference type="EMBL" id="CP155573">
    <property type="protein sequence ID" value="XFO64946.1"/>
    <property type="molecule type" value="Genomic_DNA"/>
</dbReference>
<gene>
    <name evidence="1" type="ORF">SPSIL_010550</name>
</gene>
<dbReference type="InterPro" id="IPR041881">
    <property type="entry name" value="PqqD_sf"/>
</dbReference>